<evidence type="ECO:0000256" key="5">
    <source>
        <dbReference type="SAM" id="SignalP"/>
    </source>
</evidence>
<dbReference type="SUPFAM" id="SSF53850">
    <property type="entry name" value="Periplasmic binding protein-like II"/>
    <property type="match status" value="1"/>
</dbReference>
<comment type="caution">
    <text evidence="7">The sequence shown here is derived from an EMBL/GenBank/DDBJ whole genome shotgun (WGS) entry which is preliminary data.</text>
</comment>
<feature type="signal peptide" evidence="5">
    <location>
        <begin position="1"/>
        <end position="41"/>
    </location>
</feature>
<keyword evidence="3" id="KW-0813">Transport</keyword>
<feature type="domain" description="Solute-binding protein family 5" evidence="6">
    <location>
        <begin position="110"/>
        <end position="549"/>
    </location>
</feature>
<keyword evidence="8" id="KW-1185">Reference proteome</keyword>
<evidence type="ECO:0000256" key="1">
    <source>
        <dbReference type="ARBA" id="ARBA00004196"/>
    </source>
</evidence>
<organism evidence="7 8">
    <name type="scientific">Ideonella livida</name>
    <dbReference type="NCBI Taxonomy" id="2707176"/>
    <lineage>
        <taxon>Bacteria</taxon>
        <taxon>Pseudomonadati</taxon>
        <taxon>Pseudomonadota</taxon>
        <taxon>Betaproteobacteria</taxon>
        <taxon>Burkholderiales</taxon>
        <taxon>Sphaerotilaceae</taxon>
        <taxon>Ideonella</taxon>
    </lineage>
</organism>
<feature type="chain" id="PRO_5028922201" evidence="5">
    <location>
        <begin position="42"/>
        <end position="640"/>
    </location>
</feature>
<gene>
    <name evidence="7" type="ORF">G3A44_11945</name>
</gene>
<dbReference type="PANTHER" id="PTHR30290:SF10">
    <property type="entry name" value="PERIPLASMIC OLIGOPEPTIDE-BINDING PROTEIN-RELATED"/>
    <property type="match status" value="1"/>
</dbReference>
<dbReference type="GO" id="GO:1904680">
    <property type="term" value="F:peptide transmembrane transporter activity"/>
    <property type="evidence" value="ECO:0007669"/>
    <property type="project" value="TreeGrafter"/>
</dbReference>
<dbReference type="InterPro" id="IPR030678">
    <property type="entry name" value="Peptide/Ni-bd"/>
</dbReference>
<dbReference type="InterPro" id="IPR000914">
    <property type="entry name" value="SBP_5_dom"/>
</dbReference>
<evidence type="ECO:0000313" key="7">
    <source>
        <dbReference type="EMBL" id="NDY91897.1"/>
    </source>
</evidence>
<evidence type="ECO:0000313" key="8">
    <source>
        <dbReference type="Proteomes" id="UP000484255"/>
    </source>
</evidence>
<accession>A0A7C9PH75</accession>
<dbReference type="PIRSF" id="PIRSF002741">
    <property type="entry name" value="MppA"/>
    <property type="match status" value="1"/>
</dbReference>
<dbReference type="PANTHER" id="PTHR30290">
    <property type="entry name" value="PERIPLASMIC BINDING COMPONENT OF ABC TRANSPORTER"/>
    <property type="match status" value="1"/>
</dbReference>
<sequence>MLVFPLLPPLIRRPAGRASALARVVCGAACLVLSALPGASAATAPSTAAPVAASAPSAAAPAPRVLRYAFPTAETGFDPAQISDLYSRTIAAHIFEAPLTYDYLARPARLRPQTAAALPEASADFRTWTFRLRPGIYFADDPAFGGRRRELVAEDYVYSIKRLYDPRWKSPTLGLLEGSRILGLSELRQQAIQGQRPFDYDAPVEGLRVLDRYTFQLRLAEPAPRIHYYFADGAMLGAVAREVVEHYGDEIMAHPVGTGPFLLAQWRRSSRIVLARNPGFREERFDAEPPADDPVSQAIAQRLRGRRLPLLDRVEVSIVEESQPRLLGFLNAEHDLLDRLPPELSPPILPHGQLAPHLQKKGVQLERVAGVDITYAYFGMENPVVGGYGPAQVALRRAIALAYDAQAERQQMRKGQMLPAQSIVPPGVSGFQAGLRTEMSQQDLPRALALLDLYGFADRDGDGWRERPDGGPLHIEFSSQTDQISRQQQELWKKAFDALGLQATFRIAKWPEQLKASRAGKLMMWSVSWSAATPDGAYFLDLMYGPNKGQANHARFDLPEYNRLYRQQSSLPDGPQREAVILQMKKLGVAYMPYKVVGHRMINDLMHPWVIGYRRHPFLRENWRYVDVDPEAQARAGVAR</sequence>
<dbReference type="GO" id="GO:0030288">
    <property type="term" value="C:outer membrane-bounded periplasmic space"/>
    <property type="evidence" value="ECO:0007669"/>
    <property type="project" value="UniProtKB-ARBA"/>
</dbReference>
<comment type="subcellular location">
    <subcellularLocation>
        <location evidence="1">Cell envelope</location>
    </subcellularLocation>
</comment>
<dbReference type="Pfam" id="PF00496">
    <property type="entry name" value="SBP_bac_5"/>
    <property type="match status" value="1"/>
</dbReference>
<evidence type="ECO:0000256" key="4">
    <source>
        <dbReference type="ARBA" id="ARBA00022729"/>
    </source>
</evidence>
<dbReference type="Gene3D" id="3.40.190.10">
    <property type="entry name" value="Periplasmic binding protein-like II"/>
    <property type="match status" value="1"/>
</dbReference>
<protein>
    <submittedName>
        <fullName evidence="7">Bicyclomycin resistance protein</fullName>
    </submittedName>
</protein>
<reference evidence="7 8" key="1">
    <citation type="submission" date="2020-02" db="EMBL/GenBank/DDBJ databases">
        <title>Ideonella bacterium strain TBM-1.</title>
        <authorList>
            <person name="Chen W.-M."/>
        </authorList>
    </citation>
    <scope>NUCLEOTIDE SEQUENCE [LARGE SCALE GENOMIC DNA]</scope>
    <source>
        <strain evidence="7 8">TBM-1</strain>
    </source>
</reference>
<dbReference type="AlphaFoldDB" id="A0A7C9PH75"/>
<comment type="similarity">
    <text evidence="2">Belongs to the bacterial solute-binding protein 5 family.</text>
</comment>
<dbReference type="InterPro" id="IPR039424">
    <property type="entry name" value="SBP_5"/>
</dbReference>
<dbReference type="EMBL" id="JAAGOH010000013">
    <property type="protein sequence ID" value="NDY91897.1"/>
    <property type="molecule type" value="Genomic_DNA"/>
</dbReference>
<evidence type="ECO:0000256" key="2">
    <source>
        <dbReference type="ARBA" id="ARBA00005695"/>
    </source>
</evidence>
<evidence type="ECO:0000259" key="6">
    <source>
        <dbReference type="Pfam" id="PF00496"/>
    </source>
</evidence>
<dbReference type="Proteomes" id="UP000484255">
    <property type="component" value="Unassembled WGS sequence"/>
</dbReference>
<dbReference type="GO" id="GO:0015833">
    <property type="term" value="P:peptide transport"/>
    <property type="evidence" value="ECO:0007669"/>
    <property type="project" value="TreeGrafter"/>
</dbReference>
<dbReference type="Gene3D" id="3.10.105.10">
    <property type="entry name" value="Dipeptide-binding Protein, Domain 3"/>
    <property type="match status" value="1"/>
</dbReference>
<name>A0A7C9PH75_9BURK</name>
<evidence type="ECO:0000256" key="3">
    <source>
        <dbReference type="ARBA" id="ARBA00022448"/>
    </source>
</evidence>
<dbReference type="GO" id="GO:0043190">
    <property type="term" value="C:ATP-binding cassette (ABC) transporter complex"/>
    <property type="evidence" value="ECO:0007669"/>
    <property type="project" value="InterPro"/>
</dbReference>
<proteinExistence type="inferred from homology"/>
<keyword evidence="4 5" id="KW-0732">Signal</keyword>